<keyword evidence="15" id="KW-0804">Transcription</keyword>
<evidence type="ECO:0000313" key="21">
    <source>
        <dbReference type="Ensembl" id="ENSMMUP00000025658.3"/>
    </source>
</evidence>
<evidence type="ECO:0000256" key="15">
    <source>
        <dbReference type="ARBA" id="ARBA00023163"/>
    </source>
</evidence>
<keyword evidence="5" id="KW-0158">Chromosome</keyword>
<evidence type="ECO:0000256" key="8">
    <source>
        <dbReference type="ARBA" id="ARBA00022553"/>
    </source>
</evidence>
<feature type="region of interest" description="Disordered" evidence="20">
    <location>
        <begin position="1"/>
        <end position="65"/>
    </location>
</feature>
<dbReference type="GO" id="GO:0010557">
    <property type="term" value="P:positive regulation of macromolecule biosynthetic process"/>
    <property type="evidence" value="ECO:0007669"/>
    <property type="project" value="UniProtKB-ARBA"/>
</dbReference>
<evidence type="ECO:0000256" key="10">
    <source>
        <dbReference type="ARBA" id="ARBA00022765"/>
    </source>
</evidence>
<keyword evidence="12" id="KW-0007">Acetylation</keyword>
<keyword evidence="9" id="KW-0677">Repeat</keyword>
<dbReference type="InterPro" id="IPR000637">
    <property type="entry name" value="HMGI/Y_DNA-bd_CS"/>
</dbReference>
<evidence type="ECO:0000256" key="13">
    <source>
        <dbReference type="ARBA" id="ARBA00023015"/>
    </source>
</evidence>
<evidence type="ECO:0000256" key="18">
    <source>
        <dbReference type="ARBA" id="ARBA00025848"/>
    </source>
</evidence>
<keyword evidence="10" id="KW-0013">ADP-ribosylation</keyword>
<organism evidence="21 22">
    <name type="scientific">Macaca mulatta</name>
    <name type="common">Rhesus macaque</name>
    <dbReference type="NCBI Taxonomy" id="9544"/>
    <lineage>
        <taxon>Eukaryota</taxon>
        <taxon>Metazoa</taxon>
        <taxon>Chordata</taxon>
        <taxon>Craniata</taxon>
        <taxon>Vertebrata</taxon>
        <taxon>Euteleostomi</taxon>
        <taxon>Mammalia</taxon>
        <taxon>Eutheria</taxon>
        <taxon>Euarchontoglires</taxon>
        <taxon>Primates</taxon>
        <taxon>Haplorrhini</taxon>
        <taxon>Catarrhini</taxon>
        <taxon>Cercopithecidae</taxon>
        <taxon>Cercopithecinae</taxon>
        <taxon>Macaca</taxon>
    </lineage>
</organism>
<keyword evidence="11" id="KW-0832">Ubl conjugation</keyword>
<dbReference type="AlphaFoldDB" id="F7CS07"/>
<dbReference type="GO" id="GO:0006355">
    <property type="term" value="P:regulation of DNA-templated transcription"/>
    <property type="evidence" value="ECO:0007669"/>
    <property type="project" value="InterPro"/>
</dbReference>
<evidence type="ECO:0000256" key="16">
    <source>
        <dbReference type="ARBA" id="ARBA00023242"/>
    </source>
</evidence>
<evidence type="ECO:0000256" key="6">
    <source>
        <dbReference type="ARBA" id="ARBA00022481"/>
    </source>
</evidence>
<dbReference type="HOGENOM" id="CLU_138888_0_0_1"/>
<feature type="compositionally biased region" description="Basic residues" evidence="20">
    <location>
        <begin position="43"/>
        <end position="53"/>
    </location>
</feature>
<comment type="function">
    <text evidence="17">HMG-I/Y bind preferentially to the minor groove of A+T rich regions in double-stranded DNA. It is suggested that these proteins could function in nucleosome phasing and in the 3'-end processing of mRNA transcripts. They are also involved in the transcription regulation of genes containing, or in close proximity to A+T-rich regions.</text>
</comment>
<comment type="subcellular location">
    <subcellularLocation>
        <location evidence="2">Chromosome</location>
    </subcellularLocation>
    <subcellularLocation>
        <location evidence="1">Nucleus</location>
    </subcellularLocation>
</comment>
<dbReference type="VEuPathDB" id="HostDB:ENSMMUG00000019529"/>
<keyword evidence="22" id="KW-1185">Reference proteome</keyword>
<feature type="compositionally biased region" description="Polar residues" evidence="20">
    <location>
        <begin position="142"/>
        <end position="151"/>
    </location>
</feature>
<dbReference type="Ensembl" id="ENSMMUT00000027435.4">
    <property type="protein sequence ID" value="ENSMMUP00000025658.3"/>
    <property type="gene ID" value="ENSMMUG00000019529.4"/>
</dbReference>
<dbReference type="PRINTS" id="PR00930">
    <property type="entry name" value="HIGHMOBLTYIY"/>
</dbReference>
<evidence type="ECO:0000256" key="2">
    <source>
        <dbReference type="ARBA" id="ARBA00004286"/>
    </source>
</evidence>
<name>F7CS07_MACMU</name>
<keyword evidence="6" id="KW-0488">Methylation</keyword>
<evidence type="ECO:0000313" key="23">
    <source>
        <dbReference type="VGNC" id="VGNC:81076"/>
    </source>
</evidence>
<dbReference type="PANTHER" id="PTHR23341">
    <property type="entry name" value="HIGH MOBILITY GROUP PROTEINS HMG-A AND C"/>
    <property type="match status" value="1"/>
</dbReference>
<reference evidence="21" key="4">
    <citation type="submission" date="2025-09" db="UniProtKB">
        <authorList>
            <consortium name="Ensembl"/>
        </authorList>
    </citation>
    <scope>IDENTIFICATION</scope>
    <source>
        <strain evidence="21">17573</strain>
    </source>
</reference>
<evidence type="ECO:0000256" key="7">
    <source>
        <dbReference type="ARBA" id="ARBA00022499"/>
    </source>
</evidence>
<evidence type="ECO:0000256" key="5">
    <source>
        <dbReference type="ARBA" id="ARBA00022454"/>
    </source>
</evidence>
<accession>F7CS07</accession>
<gene>
    <name evidence="21 23" type="primary">HMGA1</name>
</gene>
<dbReference type="GeneTree" id="ENSGT00730000111329"/>
<keyword evidence="16" id="KW-0539">Nucleus</keyword>
<evidence type="ECO:0000256" key="19">
    <source>
        <dbReference type="ARBA" id="ARBA00031514"/>
    </source>
</evidence>
<evidence type="ECO:0000256" key="17">
    <source>
        <dbReference type="ARBA" id="ARBA00025155"/>
    </source>
</evidence>
<evidence type="ECO:0000256" key="20">
    <source>
        <dbReference type="SAM" id="MobiDB-lite"/>
    </source>
</evidence>
<dbReference type="SMART" id="SM00384">
    <property type="entry name" value="AT_hook"/>
    <property type="match status" value="2"/>
</dbReference>
<evidence type="ECO:0000256" key="11">
    <source>
        <dbReference type="ARBA" id="ARBA00022843"/>
    </source>
</evidence>
<reference evidence="22" key="1">
    <citation type="journal article" date="2007" name="Science">
        <title>Evolutionary and biomedical insights from the rhesus macaque genome.</title>
        <authorList>
            <person name="Gibbs R.A."/>
            <person name="Rogers J."/>
            <person name="Katze M.G."/>
            <person name="Bumgarner R."/>
            <person name="Weinstock G.M."/>
            <person name="Mardis E.R."/>
            <person name="Remington K.A."/>
            <person name="Strausberg R.L."/>
            <person name="Venter J.C."/>
            <person name="Wilson R.K."/>
            <person name="Batzer M.A."/>
            <person name="Bustamante C.D."/>
            <person name="Eichler E.E."/>
            <person name="Hahn M.W."/>
            <person name="Hardison R.C."/>
            <person name="Makova K.D."/>
            <person name="Miller W."/>
            <person name="Milosavljevic A."/>
            <person name="Palermo R.E."/>
            <person name="Siepel A."/>
            <person name="Sikela J.M."/>
            <person name="Attaway T."/>
            <person name="Bell S."/>
            <person name="Bernard K.E."/>
            <person name="Buhay C.J."/>
            <person name="Chandrabose M.N."/>
            <person name="Dao M."/>
            <person name="Davis C."/>
            <person name="Delehaunty K.D."/>
            <person name="Ding Y."/>
            <person name="Dinh H.H."/>
            <person name="Dugan-Rocha S."/>
            <person name="Fulton L.A."/>
            <person name="Gabisi R.A."/>
            <person name="Garner T.T."/>
            <person name="Godfrey J."/>
            <person name="Hawes A.C."/>
            <person name="Hernandez J."/>
            <person name="Hines S."/>
            <person name="Holder M."/>
            <person name="Hume J."/>
            <person name="Jhangiani S.N."/>
            <person name="Joshi V."/>
            <person name="Khan Z.M."/>
            <person name="Kirkness E.F."/>
            <person name="Cree A."/>
            <person name="Fowler R.G."/>
            <person name="Lee S."/>
            <person name="Lewis L.R."/>
            <person name="Li Z."/>
            <person name="Liu Y.-S."/>
            <person name="Moore S.M."/>
            <person name="Muzny D."/>
            <person name="Nazareth L.V."/>
            <person name="Ngo D.N."/>
            <person name="Okwuonu G.O."/>
            <person name="Pai G."/>
            <person name="Parker D."/>
            <person name="Paul H.A."/>
            <person name="Pfannkoch C."/>
            <person name="Pohl C.S."/>
            <person name="Rogers Y.-H.C."/>
            <person name="Ruiz S.J."/>
            <person name="Sabo A."/>
            <person name="Santibanez J."/>
            <person name="Schneider B.W."/>
            <person name="Smith S.M."/>
            <person name="Sodergren E."/>
            <person name="Svatek A.F."/>
            <person name="Utterback T.R."/>
            <person name="Vattathil S."/>
            <person name="Warren W."/>
            <person name="White C.S."/>
            <person name="Chinwalla A.T."/>
            <person name="Feng Y."/>
            <person name="Halpern A.L."/>
            <person name="Hillier L.W."/>
            <person name="Huang X."/>
            <person name="Minx P."/>
            <person name="Nelson J.O."/>
            <person name="Pepin K.H."/>
            <person name="Qin X."/>
            <person name="Sutton G.G."/>
            <person name="Venter E."/>
            <person name="Walenz B.P."/>
            <person name="Wallis J.W."/>
            <person name="Worley K.C."/>
            <person name="Yang S.-P."/>
            <person name="Jones S.M."/>
            <person name="Marra M.A."/>
            <person name="Rocchi M."/>
            <person name="Schein J.E."/>
            <person name="Baertsch R."/>
            <person name="Clarke L."/>
            <person name="Csuros M."/>
            <person name="Glasscock J."/>
            <person name="Harris R.A."/>
            <person name="Havlak P."/>
            <person name="Jackson A.R."/>
            <person name="Jiang H."/>
            <person name="Liu Y."/>
            <person name="Messina D.N."/>
            <person name="Shen Y."/>
            <person name="Song H.X.-Z."/>
            <person name="Wylie T."/>
            <person name="Zhang L."/>
            <person name="Birney E."/>
            <person name="Han K."/>
            <person name="Konkel M.K."/>
            <person name="Lee J."/>
            <person name="Smit A.F.A."/>
            <person name="Ullmer B."/>
            <person name="Wang H."/>
            <person name="Xing J."/>
            <person name="Burhans R."/>
            <person name="Cheng Z."/>
            <person name="Karro J.E."/>
            <person name="Ma J."/>
            <person name="Raney B."/>
            <person name="She X."/>
            <person name="Cox M.J."/>
            <person name="Demuth J.P."/>
            <person name="Dumas L.J."/>
            <person name="Han S.-G."/>
            <person name="Hopkins J."/>
            <person name="Karimpour-Fard A."/>
            <person name="Kim Y.H."/>
            <person name="Pollack J.R."/>
            <person name="Vinar T."/>
            <person name="Addo-Quaye C."/>
            <person name="Degenhardt J."/>
            <person name="Denby A."/>
            <person name="Hubisz M.J."/>
            <person name="Indap A."/>
            <person name="Kosiol C."/>
            <person name="Lahn B.T."/>
            <person name="Lawson H.A."/>
            <person name="Marklein A."/>
            <person name="Nielsen R."/>
            <person name="Vallender E.J."/>
            <person name="Clark A.G."/>
            <person name="Ferguson B."/>
            <person name="Hernandez R.D."/>
            <person name="Hirani K."/>
            <person name="Kehrer-Sawatzki H."/>
            <person name="Kolb J."/>
            <person name="Patil S."/>
            <person name="Pu L.-L."/>
            <person name="Ren Y."/>
            <person name="Smith D.G."/>
            <person name="Wheeler D.A."/>
            <person name="Schenck I."/>
            <person name="Ball E.V."/>
            <person name="Chen R."/>
            <person name="Cooper D.N."/>
            <person name="Giardine B."/>
            <person name="Hsu F."/>
            <person name="Kent W.J."/>
            <person name="Lesk A."/>
            <person name="Nelson D.L."/>
            <person name="O'brien W.E."/>
            <person name="Pruefer K."/>
            <person name="Stenson P.D."/>
            <person name="Wallace J.C."/>
            <person name="Ke H."/>
            <person name="Liu X.-M."/>
            <person name="Wang P."/>
            <person name="Xiang A.P."/>
            <person name="Yang F."/>
            <person name="Barber G.P."/>
            <person name="Haussler D."/>
            <person name="Karolchik D."/>
            <person name="Kern A.D."/>
            <person name="Kuhn R.M."/>
            <person name="Smith K.E."/>
            <person name="Zwieg A.S."/>
        </authorList>
    </citation>
    <scope>NUCLEOTIDE SEQUENCE [LARGE SCALE GENOMIC DNA]</scope>
    <source>
        <strain evidence="22">17573</strain>
    </source>
</reference>
<dbReference type="STRING" id="9544.ENSMMUP00000025658"/>
<dbReference type="GO" id="GO:0005634">
    <property type="term" value="C:nucleus"/>
    <property type="evidence" value="ECO:0007669"/>
    <property type="project" value="UniProtKB-SubCell"/>
</dbReference>
<keyword evidence="7" id="KW-1017">Isopeptide bond</keyword>
<evidence type="ECO:0000256" key="9">
    <source>
        <dbReference type="ARBA" id="ARBA00022737"/>
    </source>
</evidence>
<keyword evidence="14" id="KW-0238">DNA-binding</keyword>
<dbReference type="InterPro" id="IPR000116">
    <property type="entry name" value="HMGA"/>
</dbReference>
<dbReference type="PROSITE" id="PS00354">
    <property type="entry name" value="HMGI_Y"/>
    <property type="match status" value="1"/>
</dbReference>
<feature type="compositionally biased region" description="Basic and acidic residues" evidence="20">
    <location>
        <begin position="15"/>
        <end position="24"/>
    </location>
</feature>
<evidence type="ECO:0000256" key="3">
    <source>
        <dbReference type="ARBA" id="ARBA00010812"/>
    </source>
</evidence>
<dbReference type="Proteomes" id="UP000006718">
    <property type="component" value="Chromosome 4"/>
</dbReference>
<dbReference type="PRINTS" id="PR00929">
    <property type="entry name" value="ATHOOK"/>
</dbReference>
<comment type="similarity">
    <text evidence="3">Belongs to the HMGA family.</text>
</comment>
<reference evidence="21" key="3">
    <citation type="submission" date="2025-08" db="UniProtKB">
        <authorList>
            <consortium name="Ensembl"/>
        </authorList>
    </citation>
    <scope>IDENTIFICATION</scope>
    <source>
        <strain evidence="21">17573</strain>
    </source>
</reference>
<keyword evidence="8" id="KW-0597">Phosphoprotein</keyword>
<dbReference type="GO" id="GO:0003677">
    <property type="term" value="F:DNA binding"/>
    <property type="evidence" value="ECO:0007669"/>
    <property type="project" value="UniProtKB-KW"/>
</dbReference>
<proteinExistence type="inferred from homology"/>
<feature type="region of interest" description="Disordered" evidence="20">
    <location>
        <begin position="125"/>
        <end position="151"/>
    </location>
</feature>
<sequence>MSESSSKSSQPLASKQEKDGTEKRGRGRPRKQPPEPSEVPTPKRPRGRPKGSKNKGEGGRGGHLAGILGGGAVTHACRLPLTGGAASFWDWTALLRSHRPRPFPRPTITTDSGRHPHLPPVPSPPHYTAHQPLQGSHGLSGEQFSPGLSSQLPLPTHAYTHALLDKANIPLSRTLHLLRPHSLGGGDIALWAFGLGALSLLLHCSLWLPVVGPGRVPLALKGAQAPSHPGPPYSTALAAAGVASGGGAGPRIPPAKLSLSSHGAHTFHPSPPSLVPALGWAAPFGSRKAGGVCPYSRFTVATAPLPSAWDLSTCGSDGDAVAYCPGEAHEPCGRHLRWAGAAPLTLLCFRHSAISPSSDGAPITRSSPCPLPTPLLLLPAPQGSGSIFPLFTNYLWTVVLFFVQCSILRHPSLLLLPAPNVHPHCLLFCPRSPPPRYSLWGRGAGAWQAG</sequence>
<dbReference type="GO" id="GO:0000785">
    <property type="term" value="C:chromatin"/>
    <property type="evidence" value="ECO:0007669"/>
    <property type="project" value="InterPro"/>
</dbReference>
<evidence type="ECO:0000256" key="1">
    <source>
        <dbReference type="ARBA" id="ARBA00004123"/>
    </source>
</evidence>
<evidence type="ECO:0000256" key="14">
    <source>
        <dbReference type="ARBA" id="ARBA00023125"/>
    </source>
</evidence>
<dbReference type="ExpressionAtlas" id="F7CS07">
    <property type="expression patterns" value="baseline"/>
</dbReference>
<evidence type="ECO:0000256" key="12">
    <source>
        <dbReference type="ARBA" id="ARBA00022990"/>
    </source>
</evidence>
<dbReference type="VGNC" id="VGNC:81076">
    <property type="gene designation" value="HMGA1"/>
</dbReference>
<dbReference type="InterPro" id="IPR017956">
    <property type="entry name" value="AT_hook_DNA-bd_motif"/>
</dbReference>
<evidence type="ECO:0000313" key="22">
    <source>
        <dbReference type="Proteomes" id="UP000006718"/>
    </source>
</evidence>
<comment type="subunit">
    <text evidence="18">Interacts with HIPK2.</text>
</comment>
<protein>
    <recommendedName>
        <fullName evidence="4">High mobility group protein HMG-I/HMG-Y</fullName>
    </recommendedName>
    <alternativeName>
        <fullName evidence="19">High mobility group AT-hook protein 1</fullName>
    </alternativeName>
</protein>
<reference evidence="21" key="2">
    <citation type="submission" date="2019-01" db="EMBL/GenBank/DDBJ databases">
        <authorList>
            <person name="Graves T."/>
            <person name="Eichler E.E."/>
            <person name="Wilson R.K."/>
        </authorList>
    </citation>
    <scope>NUCLEOTIDE SEQUENCE [LARGE SCALE GENOMIC DNA]</scope>
    <source>
        <strain evidence="21">17573</strain>
    </source>
</reference>
<evidence type="ECO:0000256" key="4">
    <source>
        <dbReference type="ARBA" id="ARBA00016747"/>
    </source>
</evidence>
<dbReference type="InParanoid" id="F7CS07"/>
<keyword evidence="13" id="KW-0805">Transcription regulation</keyword>
<dbReference type="PANTHER" id="PTHR23341:SF1">
    <property type="entry name" value="HIGH MOBILITY GROUP PROTEIN HMG-I_HMG-Y"/>
    <property type="match status" value="1"/>
</dbReference>
<dbReference type="Bgee" id="ENSMMUG00000019529">
    <property type="expression patterns" value="Expressed in fibroblast and 20 other cell types or tissues"/>
</dbReference>